<dbReference type="EMBL" id="JAKWBI020000298">
    <property type="protein sequence ID" value="KAJ2897038.1"/>
    <property type="molecule type" value="Genomic_DNA"/>
</dbReference>
<dbReference type="Proteomes" id="UP001201980">
    <property type="component" value="Unassembled WGS sequence"/>
</dbReference>
<evidence type="ECO:0000313" key="2">
    <source>
        <dbReference type="Proteomes" id="UP001201980"/>
    </source>
</evidence>
<name>A0AAD5WR86_9PEZI</name>
<gene>
    <name evidence="1" type="ORF">MKZ38_005027</name>
</gene>
<organism evidence="1 2">
    <name type="scientific">Zalerion maritima</name>
    <dbReference type="NCBI Taxonomy" id="339359"/>
    <lineage>
        <taxon>Eukaryota</taxon>
        <taxon>Fungi</taxon>
        <taxon>Dikarya</taxon>
        <taxon>Ascomycota</taxon>
        <taxon>Pezizomycotina</taxon>
        <taxon>Sordariomycetes</taxon>
        <taxon>Lulworthiomycetidae</taxon>
        <taxon>Lulworthiales</taxon>
        <taxon>Lulworthiaceae</taxon>
        <taxon>Zalerion</taxon>
    </lineage>
</organism>
<evidence type="ECO:0000313" key="1">
    <source>
        <dbReference type="EMBL" id="KAJ2897038.1"/>
    </source>
</evidence>
<keyword evidence="2" id="KW-1185">Reference proteome</keyword>
<comment type="caution">
    <text evidence="1">The sequence shown here is derived from an EMBL/GenBank/DDBJ whole genome shotgun (WGS) entry which is preliminary data.</text>
</comment>
<dbReference type="AlphaFoldDB" id="A0AAD5WR86"/>
<accession>A0AAD5WR86</accession>
<protein>
    <submittedName>
        <fullName evidence="1">Arylsulfatase (Predicted)</fullName>
    </submittedName>
</protein>
<proteinExistence type="predicted"/>
<sequence length="97" mass="10634">MPGNGAEGQVFEALSVMQKHPFVVTEKFYNNALENIGDHDNFVCTVIDILPAVIDLAAVKHPGTNFRGRELVKPRGLCWVDFCGAKTDKFETANIVG</sequence>
<reference evidence="1" key="1">
    <citation type="submission" date="2022-07" db="EMBL/GenBank/DDBJ databases">
        <title>Draft genome sequence of Zalerion maritima ATCC 34329, a (micro)plastics degrading marine fungus.</title>
        <authorList>
            <person name="Paco A."/>
            <person name="Goncalves M.F.M."/>
            <person name="Rocha-Santos T.A.P."/>
            <person name="Alves A."/>
        </authorList>
    </citation>
    <scope>NUCLEOTIDE SEQUENCE</scope>
    <source>
        <strain evidence="1">ATCC 34329</strain>
    </source>
</reference>